<dbReference type="Pfam" id="PF06087">
    <property type="entry name" value="Tyr-DNA_phospho"/>
    <property type="match status" value="1"/>
</dbReference>
<evidence type="ECO:0000259" key="5">
    <source>
        <dbReference type="PROSITE" id="PS50035"/>
    </source>
</evidence>
<dbReference type="Gene3D" id="3.30.870.10">
    <property type="entry name" value="Endonuclease Chain A"/>
    <property type="match status" value="2"/>
</dbReference>
<evidence type="ECO:0000256" key="4">
    <source>
        <dbReference type="SAM" id="MobiDB-lite"/>
    </source>
</evidence>
<evidence type="ECO:0000256" key="2">
    <source>
        <dbReference type="PIRSR" id="PIRSR610347-2"/>
    </source>
</evidence>
<feature type="domain" description="PLD phosphodiesterase" evidence="5">
    <location>
        <begin position="462"/>
        <end position="498"/>
    </location>
</feature>
<evidence type="ECO:0000256" key="3">
    <source>
        <dbReference type="PIRSR" id="PIRSR610347-3"/>
    </source>
</evidence>
<proteinExistence type="predicted"/>
<name>A0AAI8YS40_9PEZI</name>
<dbReference type="Proteomes" id="UP001296104">
    <property type="component" value="Unassembled WGS sequence"/>
</dbReference>
<dbReference type="GO" id="GO:0006281">
    <property type="term" value="P:DNA repair"/>
    <property type="evidence" value="ECO:0007669"/>
    <property type="project" value="InterPro"/>
</dbReference>
<feature type="binding site" evidence="2">
    <location>
        <position position="222"/>
    </location>
    <ligand>
        <name>substrate</name>
    </ligand>
</feature>
<dbReference type="PROSITE" id="PS50035">
    <property type="entry name" value="PLD"/>
    <property type="match status" value="1"/>
</dbReference>
<feature type="compositionally biased region" description="Basic and acidic residues" evidence="4">
    <location>
        <begin position="9"/>
        <end position="20"/>
    </location>
</feature>
<dbReference type="SUPFAM" id="SSF56024">
    <property type="entry name" value="Phospholipase D/nuclease"/>
    <property type="match status" value="2"/>
</dbReference>
<gene>
    <name evidence="6" type="ORF">LECACI_7A000977</name>
</gene>
<dbReference type="CDD" id="cd09122">
    <property type="entry name" value="PLDc_Tdp1_1"/>
    <property type="match status" value="1"/>
</dbReference>
<dbReference type="GO" id="GO:0003690">
    <property type="term" value="F:double-stranded DNA binding"/>
    <property type="evidence" value="ECO:0007669"/>
    <property type="project" value="TreeGrafter"/>
</dbReference>
<feature type="active site" description="Nucleophile" evidence="1">
    <location>
        <position position="220"/>
    </location>
</feature>
<dbReference type="PANTHER" id="PTHR12415:SF4">
    <property type="entry name" value="TYROSYL-DNA PHOSPHODIESTERASE DOMAIN-CONTAINING PROTEIN"/>
    <property type="match status" value="1"/>
</dbReference>
<dbReference type="AlphaFoldDB" id="A0AAI8YS40"/>
<evidence type="ECO:0000313" key="7">
    <source>
        <dbReference type="Proteomes" id="UP001296104"/>
    </source>
</evidence>
<organism evidence="6 7">
    <name type="scientific">Lecanosticta acicola</name>
    <dbReference type="NCBI Taxonomy" id="111012"/>
    <lineage>
        <taxon>Eukaryota</taxon>
        <taxon>Fungi</taxon>
        <taxon>Dikarya</taxon>
        <taxon>Ascomycota</taxon>
        <taxon>Pezizomycotina</taxon>
        <taxon>Dothideomycetes</taxon>
        <taxon>Dothideomycetidae</taxon>
        <taxon>Mycosphaerellales</taxon>
        <taxon>Mycosphaerellaceae</taxon>
        <taxon>Lecanosticta</taxon>
    </lineage>
</organism>
<evidence type="ECO:0000313" key="6">
    <source>
        <dbReference type="EMBL" id="CAK3808245.1"/>
    </source>
</evidence>
<feature type="site" description="Interaction with DNA" evidence="3">
    <location>
        <position position="495"/>
    </location>
</feature>
<evidence type="ECO:0000256" key="1">
    <source>
        <dbReference type="PIRSR" id="PIRSR610347-1"/>
    </source>
</evidence>
<keyword evidence="7" id="KW-1185">Reference proteome</keyword>
<dbReference type="GO" id="GO:0017005">
    <property type="term" value="F:3'-tyrosyl-DNA phosphodiesterase activity"/>
    <property type="evidence" value="ECO:0007669"/>
    <property type="project" value="TreeGrafter"/>
</dbReference>
<dbReference type="PANTHER" id="PTHR12415">
    <property type="entry name" value="TYROSYL-DNA PHOSPHODIESTERASE 1"/>
    <property type="match status" value="1"/>
</dbReference>
<sequence>MALDGLNGLDRKAMEEERLARAAKRNRSISPPVRSPRKAPRLAEETVTLASGARLKMFSSTVQQDQSRRKPETAKAAIKKMNAEPSPDIKPEPESTDSGSFNPESLPHGAIKYPHGVVKKTWAFGHPRTGTEIKIEEVLEPRSVRTALLSAFQWDVDWVLSKLKLQPSEDTKKPTRCIFVMQAEGDEQRARWREENENSGLASLVRVLLPPMDGIIWCMHSKLMLLFHEEKLRVAVPTANLLNFDWGETGQMENSVFMIDLPRLPDGQKTGVDELPFFGKELLYFLEKQEVDQDVRDGLLRFDFSATAEMAFIHTVGGVHFRDAARTGLLGLSKAVRELGLESTGDSFEIDFAASSIGSLNEKYMHDLYSAARGIDSVEAARAAKSKAGADFFKAKPKKKKDQSTTTTESPISEKMRIYFPTHETVRASTAGSAGTICLQRSYFESKTFPKDCFRDYQSTRKGLLSHNKILLARGRKKSSRERIAWAYVGSANMSKSAWGELPADRTDRKITCRNWECGVLLPVKVARKAGIKTEPVEGHVDSETEDEEEEEDGLVGMEVFRNVVDIPFEVPGQTYDGREPYYFKE</sequence>
<protein>
    <submittedName>
        <fullName evidence="6">Phospholipase D nuclease</fullName>
    </submittedName>
</protein>
<dbReference type="InterPro" id="IPR010347">
    <property type="entry name" value="Tdp1"/>
</dbReference>
<feature type="region of interest" description="Disordered" evidence="4">
    <location>
        <begin position="1"/>
        <end position="102"/>
    </location>
</feature>
<reference evidence="6" key="1">
    <citation type="submission" date="2023-11" db="EMBL/GenBank/DDBJ databases">
        <authorList>
            <person name="Alioto T."/>
            <person name="Alioto T."/>
            <person name="Gomez Garrido J."/>
        </authorList>
    </citation>
    <scope>NUCLEOTIDE SEQUENCE</scope>
</reference>
<feature type="active site" description="Proton donor/acceptor" evidence="1">
    <location>
        <position position="467"/>
    </location>
</feature>
<accession>A0AAI8YS40</accession>
<dbReference type="InterPro" id="IPR001736">
    <property type="entry name" value="PLipase_D/transphosphatidylase"/>
</dbReference>
<dbReference type="GO" id="GO:0003697">
    <property type="term" value="F:single-stranded DNA binding"/>
    <property type="evidence" value="ECO:0007669"/>
    <property type="project" value="TreeGrafter"/>
</dbReference>
<feature type="binding site" evidence="2">
    <location>
        <position position="469"/>
    </location>
    <ligand>
        <name>substrate</name>
    </ligand>
</feature>
<dbReference type="EMBL" id="CAVMBE010000003">
    <property type="protein sequence ID" value="CAK3808245.1"/>
    <property type="molecule type" value="Genomic_DNA"/>
</dbReference>
<comment type="caution">
    <text evidence="6">The sequence shown here is derived from an EMBL/GenBank/DDBJ whole genome shotgun (WGS) entry which is preliminary data.</text>
</comment>
<dbReference type="GO" id="GO:0005634">
    <property type="term" value="C:nucleus"/>
    <property type="evidence" value="ECO:0007669"/>
    <property type="project" value="InterPro"/>
</dbReference>